<evidence type="ECO:0000256" key="6">
    <source>
        <dbReference type="ARBA" id="ARBA00023054"/>
    </source>
</evidence>
<feature type="compositionally biased region" description="Polar residues" evidence="12">
    <location>
        <begin position="1090"/>
        <end position="1101"/>
    </location>
</feature>
<evidence type="ECO:0000256" key="10">
    <source>
        <dbReference type="PROSITE-ProRule" id="PRU00283"/>
    </source>
</evidence>
<feature type="region of interest" description="Disordered" evidence="12">
    <location>
        <begin position="787"/>
        <end position="806"/>
    </location>
</feature>
<dbReference type="Proteomes" id="UP000006727">
    <property type="component" value="Chromosome 11"/>
</dbReference>
<dbReference type="EnsemblPlants" id="Pp3c11_18240V3.2">
    <property type="protein sequence ID" value="Pp3c11_18240V3.2"/>
    <property type="gene ID" value="Pp3c11_18240"/>
</dbReference>
<evidence type="ECO:0000313" key="14">
    <source>
        <dbReference type="EnsemblPlants" id="Pp3c11_18240V3.2"/>
    </source>
</evidence>
<evidence type="ECO:0000256" key="7">
    <source>
        <dbReference type="ARBA" id="ARBA00023175"/>
    </source>
</evidence>
<dbReference type="SUPFAM" id="SSF52540">
    <property type="entry name" value="P-loop containing nucleoside triphosphate hydrolases"/>
    <property type="match status" value="1"/>
</dbReference>
<feature type="binding site" evidence="10">
    <location>
        <begin position="110"/>
        <end position="117"/>
    </location>
    <ligand>
        <name>ATP</name>
        <dbReference type="ChEBI" id="CHEBI:30616"/>
    </ligand>
</feature>
<feature type="coiled-coil region" evidence="11">
    <location>
        <begin position="587"/>
        <end position="728"/>
    </location>
</feature>
<dbReference type="SMART" id="SM00129">
    <property type="entry name" value="KISc"/>
    <property type="match status" value="1"/>
</dbReference>
<dbReference type="PANTHER" id="PTHR47969">
    <property type="entry name" value="CHROMOSOME-ASSOCIATED KINESIN KIF4A-RELATED"/>
    <property type="match status" value="1"/>
</dbReference>
<evidence type="ECO:0000256" key="2">
    <source>
        <dbReference type="ARBA" id="ARBA00011738"/>
    </source>
</evidence>
<evidence type="ECO:0000256" key="11">
    <source>
        <dbReference type="SAM" id="Coils"/>
    </source>
</evidence>
<keyword evidence="7 10" id="KW-0505">Motor protein</keyword>
<dbReference type="PROSITE" id="PS50067">
    <property type="entry name" value="KINESIN_MOTOR_2"/>
    <property type="match status" value="1"/>
</dbReference>
<protein>
    <recommendedName>
        <fullName evidence="13">Kinesin motor domain-containing protein</fullName>
    </recommendedName>
</protein>
<dbReference type="FunCoup" id="A0A7I4A777">
    <property type="interactions" value="954"/>
</dbReference>
<evidence type="ECO:0000256" key="8">
    <source>
        <dbReference type="ARBA" id="ARBA00023316"/>
    </source>
</evidence>
<dbReference type="GO" id="GO:0007052">
    <property type="term" value="P:mitotic spindle organization"/>
    <property type="evidence" value="ECO:0000318"/>
    <property type="project" value="GO_Central"/>
</dbReference>
<dbReference type="GO" id="GO:0071555">
    <property type="term" value="P:cell wall organization"/>
    <property type="evidence" value="ECO:0007669"/>
    <property type="project" value="UniProtKB-KW"/>
</dbReference>
<dbReference type="InterPro" id="IPR033467">
    <property type="entry name" value="Tesmin/TSO1-like_CXC"/>
</dbReference>
<feature type="region of interest" description="Disordered" evidence="12">
    <location>
        <begin position="1"/>
        <end position="26"/>
    </location>
</feature>
<dbReference type="PANTHER" id="PTHR47969:SF15">
    <property type="entry name" value="CHROMOSOME-ASSOCIATED KINESIN KIF4A-RELATED"/>
    <property type="match status" value="1"/>
</dbReference>
<dbReference type="EMBL" id="ABEU02000011">
    <property type="status" value="NOT_ANNOTATED_CDS"/>
    <property type="molecule type" value="Genomic_DNA"/>
</dbReference>
<feature type="coiled-coil region" evidence="11">
    <location>
        <begin position="942"/>
        <end position="983"/>
    </location>
</feature>
<dbReference type="Gramene" id="Pp3c11_18240V3.2">
    <property type="protein sequence ID" value="Pp3c11_18240V3.2"/>
    <property type="gene ID" value="Pp3c11_18240"/>
</dbReference>
<dbReference type="InParanoid" id="A0A7I4A777"/>
<dbReference type="InterPro" id="IPR036961">
    <property type="entry name" value="Kinesin_motor_dom_sf"/>
</dbReference>
<keyword evidence="5 10" id="KW-0067">ATP-binding</keyword>
<keyword evidence="15" id="KW-1185">Reference proteome</keyword>
<evidence type="ECO:0000256" key="5">
    <source>
        <dbReference type="ARBA" id="ARBA00022840"/>
    </source>
</evidence>
<name>A0A7I4A777_PHYPA</name>
<dbReference type="Pfam" id="PF25764">
    <property type="entry name" value="KIF21A_4th"/>
    <property type="match status" value="1"/>
</dbReference>
<dbReference type="InterPro" id="IPR027417">
    <property type="entry name" value="P-loop_NTPase"/>
</dbReference>
<dbReference type="Pfam" id="PF00225">
    <property type="entry name" value="Kinesin"/>
    <property type="match status" value="1"/>
</dbReference>
<organism evidence="14 15">
    <name type="scientific">Physcomitrium patens</name>
    <name type="common">Spreading-leaved earth moss</name>
    <name type="synonym">Physcomitrella patens</name>
    <dbReference type="NCBI Taxonomy" id="3218"/>
    <lineage>
        <taxon>Eukaryota</taxon>
        <taxon>Viridiplantae</taxon>
        <taxon>Streptophyta</taxon>
        <taxon>Embryophyta</taxon>
        <taxon>Bryophyta</taxon>
        <taxon>Bryophytina</taxon>
        <taxon>Bryopsida</taxon>
        <taxon>Funariidae</taxon>
        <taxon>Funariales</taxon>
        <taxon>Funariaceae</taxon>
        <taxon>Physcomitrium</taxon>
    </lineage>
</organism>
<comment type="subcellular location">
    <subcellularLocation>
        <location evidence="1">Cytoplasm</location>
    </subcellularLocation>
</comment>
<dbReference type="PRINTS" id="PR00380">
    <property type="entry name" value="KINESINHEAVY"/>
</dbReference>
<evidence type="ECO:0000256" key="9">
    <source>
        <dbReference type="ARBA" id="ARBA00061175"/>
    </source>
</evidence>
<dbReference type="GO" id="GO:0007018">
    <property type="term" value="P:microtubule-based movement"/>
    <property type="evidence" value="ECO:0007669"/>
    <property type="project" value="InterPro"/>
</dbReference>
<dbReference type="InterPro" id="IPR019821">
    <property type="entry name" value="Kinesin_motor_CS"/>
</dbReference>
<comment type="subunit">
    <text evidence="2">Homodimer.</text>
</comment>
<dbReference type="OMA" id="SETEGCC"/>
<evidence type="ECO:0000313" key="15">
    <source>
        <dbReference type="Proteomes" id="UP000006727"/>
    </source>
</evidence>
<dbReference type="SMART" id="SM01114">
    <property type="entry name" value="CXC"/>
    <property type="match status" value="1"/>
</dbReference>
<dbReference type="CDD" id="cd01372">
    <property type="entry name" value="KISc_KIF4"/>
    <property type="match status" value="1"/>
</dbReference>
<keyword evidence="4 10" id="KW-0547">Nucleotide-binding</keyword>
<reference evidence="14 15" key="2">
    <citation type="journal article" date="2018" name="Plant J.">
        <title>The Physcomitrella patens chromosome-scale assembly reveals moss genome structure and evolution.</title>
        <authorList>
            <person name="Lang D."/>
            <person name="Ullrich K.K."/>
            <person name="Murat F."/>
            <person name="Fuchs J."/>
            <person name="Jenkins J."/>
            <person name="Haas F.B."/>
            <person name="Piednoel M."/>
            <person name="Gundlach H."/>
            <person name="Van Bel M."/>
            <person name="Meyberg R."/>
            <person name="Vives C."/>
            <person name="Morata J."/>
            <person name="Symeonidi A."/>
            <person name="Hiss M."/>
            <person name="Muchero W."/>
            <person name="Kamisugi Y."/>
            <person name="Saleh O."/>
            <person name="Blanc G."/>
            <person name="Decker E.L."/>
            <person name="van Gessel N."/>
            <person name="Grimwood J."/>
            <person name="Hayes R.D."/>
            <person name="Graham S.W."/>
            <person name="Gunter L.E."/>
            <person name="McDaniel S.F."/>
            <person name="Hoernstein S.N.W."/>
            <person name="Larsson A."/>
            <person name="Li F.W."/>
            <person name="Perroud P.F."/>
            <person name="Phillips J."/>
            <person name="Ranjan P."/>
            <person name="Rokshar D.S."/>
            <person name="Rothfels C.J."/>
            <person name="Schneider L."/>
            <person name="Shu S."/>
            <person name="Stevenson D.W."/>
            <person name="Thummler F."/>
            <person name="Tillich M."/>
            <person name="Villarreal Aguilar J.C."/>
            <person name="Widiez T."/>
            <person name="Wong G.K."/>
            <person name="Wymore A."/>
            <person name="Zhang Y."/>
            <person name="Zimmer A.D."/>
            <person name="Quatrano R.S."/>
            <person name="Mayer K.F.X."/>
            <person name="Goodstein D."/>
            <person name="Casacuberta J.M."/>
            <person name="Vandepoele K."/>
            <person name="Reski R."/>
            <person name="Cuming A.C."/>
            <person name="Tuskan G.A."/>
            <person name="Maumus F."/>
            <person name="Salse J."/>
            <person name="Schmutz J."/>
            <person name="Rensing S.A."/>
        </authorList>
    </citation>
    <scope>NUCLEOTIDE SEQUENCE [LARGE SCALE GENOMIC DNA]</scope>
    <source>
        <strain evidence="14 15">cv. Gransden 2004</strain>
    </source>
</reference>
<dbReference type="GO" id="GO:0005737">
    <property type="term" value="C:cytoplasm"/>
    <property type="evidence" value="ECO:0007669"/>
    <property type="project" value="UniProtKB-SubCell"/>
</dbReference>
<evidence type="ECO:0000256" key="1">
    <source>
        <dbReference type="ARBA" id="ARBA00004496"/>
    </source>
</evidence>
<feature type="domain" description="Kinesin motor" evidence="13">
    <location>
        <begin position="31"/>
        <end position="393"/>
    </location>
</feature>
<keyword evidence="8" id="KW-0961">Cell wall biogenesis/degradation</keyword>
<keyword evidence="3" id="KW-0963">Cytoplasm</keyword>
<evidence type="ECO:0000256" key="4">
    <source>
        <dbReference type="ARBA" id="ARBA00022741"/>
    </source>
</evidence>
<feature type="compositionally biased region" description="Polar residues" evidence="12">
    <location>
        <begin position="1250"/>
        <end position="1271"/>
    </location>
</feature>
<reference evidence="14 15" key="1">
    <citation type="journal article" date="2008" name="Science">
        <title>The Physcomitrella genome reveals evolutionary insights into the conquest of land by plants.</title>
        <authorList>
            <person name="Rensing S."/>
            <person name="Lang D."/>
            <person name="Zimmer A."/>
            <person name="Terry A."/>
            <person name="Salamov A."/>
            <person name="Shapiro H."/>
            <person name="Nishiyama T."/>
            <person name="Perroud P.-F."/>
            <person name="Lindquist E."/>
            <person name="Kamisugi Y."/>
            <person name="Tanahashi T."/>
            <person name="Sakakibara K."/>
            <person name="Fujita T."/>
            <person name="Oishi K."/>
            <person name="Shin-I T."/>
            <person name="Kuroki Y."/>
            <person name="Toyoda A."/>
            <person name="Suzuki Y."/>
            <person name="Hashimoto A."/>
            <person name="Yamaguchi K."/>
            <person name="Sugano A."/>
            <person name="Kohara Y."/>
            <person name="Fujiyama A."/>
            <person name="Anterola A."/>
            <person name="Aoki S."/>
            <person name="Ashton N."/>
            <person name="Barbazuk W.B."/>
            <person name="Barker E."/>
            <person name="Bennetzen J."/>
            <person name="Bezanilla M."/>
            <person name="Blankenship R."/>
            <person name="Cho S.H."/>
            <person name="Dutcher S."/>
            <person name="Estelle M."/>
            <person name="Fawcett J.A."/>
            <person name="Gundlach H."/>
            <person name="Hanada K."/>
            <person name="Heyl A."/>
            <person name="Hicks K.A."/>
            <person name="Hugh J."/>
            <person name="Lohr M."/>
            <person name="Mayer K."/>
            <person name="Melkozernov A."/>
            <person name="Murata T."/>
            <person name="Nelson D."/>
            <person name="Pils B."/>
            <person name="Prigge M."/>
            <person name="Reiss B."/>
            <person name="Renner T."/>
            <person name="Rombauts S."/>
            <person name="Rushton P."/>
            <person name="Sanderfoot A."/>
            <person name="Schween G."/>
            <person name="Shiu S.-H."/>
            <person name="Stueber K."/>
            <person name="Theodoulou F.L."/>
            <person name="Tu H."/>
            <person name="Van de Peer Y."/>
            <person name="Verrier P.J."/>
            <person name="Waters E."/>
            <person name="Wood A."/>
            <person name="Yang L."/>
            <person name="Cove D."/>
            <person name="Cuming A."/>
            <person name="Hasebe M."/>
            <person name="Lucas S."/>
            <person name="Mishler D.B."/>
            <person name="Reski R."/>
            <person name="Grigoriev I."/>
            <person name="Quatrano R.S."/>
            <person name="Boore J.L."/>
        </authorList>
    </citation>
    <scope>NUCLEOTIDE SEQUENCE [LARGE SCALE GENOMIC DNA]</scope>
    <source>
        <strain evidence="14 15">cv. Gransden 2004</strain>
    </source>
</reference>
<dbReference type="InterPro" id="IPR001752">
    <property type="entry name" value="Kinesin_motor_dom"/>
</dbReference>
<accession>A0A7I4A777</accession>
<evidence type="ECO:0000259" key="13">
    <source>
        <dbReference type="PROSITE" id="PS50067"/>
    </source>
</evidence>
<dbReference type="GO" id="GO:0005875">
    <property type="term" value="C:microtubule associated complex"/>
    <property type="evidence" value="ECO:0000318"/>
    <property type="project" value="GO_Central"/>
</dbReference>
<dbReference type="InterPro" id="IPR027640">
    <property type="entry name" value="Kinesin-like_fam"/>
</dbReference>
<feature type="region of interest" description="Disordered" evidence="12">
    <location>
        <begin position="1463"/>
        <end position="1531"/>
    </location>
</feature>
<feature type="coiled-coil region" evidence="11">
    <location>
        <begin position="401"/>
        <end position="525"/>
    </location>
</feature>
<dbReference type="Gene3D" id="3.40.850.10">
    <property type="entry name" value="Kinesin motor domain"/>
    <property type="match status" value="1"/>
</dbReference>
<reference evidence="14" key="3">
    <citation type="submission" date="2020-12" db="UniProtKB">
        <authorList>
            <consortium name="EnsemblPlants"/>
        </authorList>
    </citation>
    <scope>IDENTIFICATION</scope>
</reference>
<feature type="region of interest" description="Disordered" evidence="12">
    <location>
        <begin position="1250"/>
        <end position="1289"/>
    </location>
</feature>
<feature type="compositionally biased region" description="Polar residues" evidence="12">
    <location>
        <begin position="794"/>
        <end position="806"/>
    </location>
</feature>
<comment type="similarity">
    <text evidence="9">Belongs to the TRAFAC class myosin-kinesin ATPase superfamily. Kinesin family. KIN-4 subfamily.</text>
</comment>
<evidence type="ECO:0000256" key="12">
    <source>
        <dbReference type="SAM" id="MobiDB-lite"/>
    </source>
</evidence>
<sequence>MAMGVDLKNVAEGPTSGEEGTSLAEKESSQAVQVALNIRPLIALERAQGCKDCITVVPGEPQVRIGTHSFTFDHVFGSSGLSLSGLYEKCVKSLVDGLFHGYNATVLAYGQTGSGKTYTMGTAYTVGGNIDGVIPHAMQHIFKQIETLKIKTDFQIRVSYIEILKEEVHDLLDPNPPATEANFGGGSKPITVGKPPIQIRETTNGGITLAGVTETDVKSLEEMAACLEQGSLCRATASTSMNSQSSRSHAIFTITLEQRRKWEMLPDGNNALLEDCNEDYLCAKLHLVDLAGSERAKRTGADGLRFKEGVQINKGLLALGNVISALGDDKKRKEGGHVPYRDSKLTRLLQESGCVDSLGGNSSTVMIACVSPADSNAEENLNTLKYANRARNIQNKPMVNRDPLSAEMQRLRQQLELARVELLCARAGGLSSNDVQIFKQKIAWLESSNVDLRRELHEAQEKITSLSRAASDSRHERDKLLIKLDLLRSGKVFENENTTQTEDLLKDYANRIEELESEVQQLHHAKSSSGIATTPPYSDVFNVVKGSASKASPRVPEVNGDILSPGEGSGEVEADVVAKELEYTSVQADLDKELQELNECLEQKEAEMKSFIRIDTLVLKQHFEKKLIELEEEKRLLQKERDKLMMELETLSHVSDESAQKHQDAYTQKLNELETQIADLRKKQENQTQLLRQKQRSDEAAKGLQDEIVRMKTQKVQIQQKMKQESEQFRLWRASREKEVLQLKKEGRRNIYELHKIQALHLRQKMVLQRKTEEAATAMRRLKELQEARKSSKDTMPNGTSLLAGPSAQSNEKLLQHWLEQELEMALRVHEVRSSAEKQKEERAATAKELMELRLQADSKLAFASDLDEGSNARHARIAYLESLLSSSSGDMVAMASQLSEAEERERACSGRARWQHLRSMGDAKILLHLMFDVTSYSRCRFKDLEDENKELKEKLAEVEGLLKHAEVQRQEFERQNLLANQALSKALVAASKSGIEIENNDIGSEGSRKTDVTFDIRKVSRVPSTVRHSLLESDMDLSDSESEFEICTSFSDTESDFGENDKSYERLVARKAQSGTRALLGRRKHPSVSRKSSTDSQHPLHSSELGSAENDRLNGSGCAVFSEIKESKFDHCCYCSPWSGCKTKKCECKAAGGFCGPECRCKIGRCANRWEIAAVGAPLLSANPLAPVQAEMTAAMGGLRVDETPQQRCILSGDLKTEREQPGSPSSEIEQALVRKGVPLLDSAWKNSLHSSPLSPEEQQYSEATVSLGTRNKRKKDEVGTKRPRRPLSDIGNNKVYCTYPAFCNSAHAGHPILPIYSHHSFSLHYDAVQFLELLSITLTSGSMFVRPHDHMVCLAQQILSKPRIDRPLLKSRRTVPRGLIHLVSVPSPAPQQSAAIADATTPPTTPALVTGAAALAANSTAFVFRSTMRSVRGRLSAPENFVPSLKTKAVDSINSAVLGPREHVVPPGVHPSLPRTGHSPLRVRSDSTWKNVEVDESTPKSRRREFSSGHRREGAAGDKENFRMNSRRL</sequence>
<feature type="region of interest" description="Disordered" evidence="12">
    <location>
        <begin position="1079"/>
        <end position="1109"/>
    </location>
</feature>
<dbReference type="PROSITE" id="PS00411">
    <property type="entry name" value="KINESIN_MOTOR_1"/>
    <property type="match status" value="1"/>
</dbReference>
<feature type="compositionally biased region" description="Basic and acidic residues" evidence="12">
    <location>
        <begin position="1506"/>
        <end position="1524"/>
    </location>
</feature>
<dbReference type="GO" id="GO:0051231">
    <property type="term" value="P:spindle elongation"/>
    <property type="evidence" value="ECO:0000318"/>
    <property type="project" value="GO_Central"/>
</dbReference>
<proteinExistence type="inferred from homology"/>
<dbReference type="GO" id="GO:0005524">
    <property type="term" value="F:ATP binding"/>
    <property type="evidence" value="ECO:0007669"/>
    <property type="project" value="UniProtKB-UniRule"/>
</dbReference>
<dbReference type="FunFam" id="3.40.850.10:FF:000032">
    <property type="entry name" value="kinesin-like protein KIN-4A isoform X1"/>
    <property type="match status" value="1"/>
</dbReference>
<evidence type="ECO:0000256" key="3">
    <source>
        <dbReference type="ARBA" id="ARBA00022490"/>
    </source>
</evidence>
<keyword evidence="6 11" id="KW-0175">Coiled coil</keyword>
<dbReference type="GO" id="GO:0008017">
    <property type="term" value="F:microtubule binding"/>
    <property type="evidence" value="ECO:0007669"/>
    <property type="project" value="InterPro"/>
</dbReference>
<dbReference type="GO" id="GO:0003777">
    <property type="term" value="F:microtubule motor activity"/>
    <property type="evidence" value="ECO:0000318"/>
    <property type="project" value="GO_Central"/>
</dbReference>